<dbReference type="AlphaFoldDB" id="A0AA87DTL9"/>
<dbReference type="RefSeq" id="WP_003146924.1">
    <property type="nucleotide sequence ID" value="NZ_GL883583.1"/>
</dbReference>
<reference evidence="2 3" key="1">
    <citation type="submission" date="2011-03" db="EMBL/GenBank/DDBJ databases">
        <title>The Genome Sequence of Gemella haemolysans M341.</title>
        <authorList>
            <consortium name="The Broad Institute Genome Sequencing Platform"/>
            <consortium name="The Broad Institute Genome Sequencing Center for Infectious Disease"/>
            <person name="Earl A."/>
            <person name="Ward D."/>
            <person name="Feldgarden M."/>
            <person name="Gevers D."/>
            <person name="Sibley C.D."/>
            <person name="Field T.R."/>
            <person name="Grinwis M."/>
            <person name="Eshaghurshan C.S."/>
            <person name="Surette M.G."/>
            <person name="Young S.K."/>
            <person name="Zeng Q."/>
            <person name="Gargeya S."/>
            <person name="Fitzgerald M."/>
            <person name="Haas B."/>
            <person name="Abouelleil A."/>
            <person name="Alvarado L."/>
            <person name="Arachchi H.M."/>
            <person name="Berlin A."/>
            <person name="Brown A."/>
            <person name="Chapman S.B."/>
            <person name="Chen Z."/>
            <person name="Dunbar C."/>
            <person name="Freedman E."/>
            <person name="Gearin G."/>
            <person name="Gellesch M."/>
            <person name="Goldberg J."/>
            <person name="Griggs A."/>
            <person name="Gujja S."/>
            <person name="Heilman E.R."/>
            <person name="Heiman D."/>
            <person name="Howarth C."/>
            <person name="Larson L."/>
            <person name="Lui A."/>
            <person name="MacDonald P.J.P."/>
            <person name="Mehta T."/>
            <person name="Montmayeur A."/>
            <person name="Murphy C."/>
            <person name="Neiman D."/>
            <person name="Pearson M."/>
            <person name="Priest M."/>
            <person name="Roberts A."/>
            <person name="Saif S."/>
            <person name="Shea T."/>
            <person name="Shenoy N."/>
            <person name="Sisk P."/>
            <person name="Stolte C."/>
            <person name="Sykes S."/>
            <person name="White J."/>
            <person name="Yandava C."/>
            <person name="Wortman J."/>
            <person name="Nusbaum C."/>
            <person name="Birren B."/>
        </authorList>
    </citation>
    <scope>NUCLEOTIDE SEQUENCE [LARGE SCALE GENOMIC DNA]</scope>
    <source>
        <strain evidence="2 3">M341</strain>
    </source>
</reference>
<proteinExistence type="predicted"/>
<comment type="caution">
    <text evidence="2">The sequence shown here is derived from an EMBL/GenBank/DDBJ whole genome shotgun (WGS) entry which is preliminary data.</text>
</comment>
<sequence>MNQKIKVYFIGGLGSNYYFAKDFFQELEVDTVFLNPYKEMIQDKKILQNWFNNAIKDDEEVYLIGHSLGGDLARFLSSRSPKVTKLILLDGGYLNLDEIMPLENELEAAKAYFDQHTFTNLEEVIANEKSQSYYWSENLEEALKNSYRYNSALEKFELDLDFEKVSYLLELRRVIRSYQRNLKSKNVLFIAPAYDKEPEWRKISLDKLPQYFDVELLKNCGHEMYMEHPLEIAHTVNSWINK</sequence>
<dbReference type="Proteomes" id="UP000004773">
    <property type="component" value="Unassembled WGS sequence"/>
</dbReference>
<dbReference type="SUPFAM" id="SSF53474">
    <property type="entry name" value="alpha/beta-Hydrolases"/>
    <property type="match status" value="1"/>
</dbReference>
<protein>
    <recommendedName>
        <fullName evidence="1">AB hydrolase-1 domain-containing protein</fullName>
    </recommendedName>
</protein>
<accession>A0AA87DTL9</accession>
<evidence type="ECO:0000313" key="2">
    <source>
        <dbReference type="EMBL" id="EGF88646.1"/>
    </source>
</evidence>
<feature type="domain" description="AB hydrolase-1" evidence="1">
    <location>
        <begin position="50"/>
        <end position="228"/>
    </location>
</feature>
<evidence type="ECO:0000313" key="3">
    <source>
        <dbReference type="Proteomes" id="UP000004773"/>
    </source>
</evidence>
<evidence type="ECO:0000259" key="1">
    <source>
        <dbReference type="Pfam" id="PF00561"/>
    </source>
</evidence>
<dbReference type="InterPro" id="IPR029058">
    <property type="entry name" value="AB_hydrolase_fold"/>
</dbReference>
<organism evidence="2 3">
    <name type="scientific">Gemella haemolysans M341</name>
    <dbReference type="NCBI Taxonomy" id="562981"/>
    <lineage>
        <taxon>Bacteria</taxon>
        <taxon>Bacillati</taxon>
        <taxon>Bacillota</taxon>
        <taxon>Bacilli</taxon>
        <taxon>Bacillales</taxon>
        <taxon>Gemellaceae</taxon>
        <taxon>Gemella</taxon>
    </lineage>
</organism>
<dbReference type="Gene3D" id="3.40.50.1820">
    <property type="entry name" value="alpha/beta hydrolase"/>
    <property type="match status" value="1"/>
</dbReference>
<dbReference type="EMBL" id="ACRO01000011">
    <property type="protein sequence ID" value="EGF88646.1"/>
    <property type="molecule type" value="Genomic_DNA"/>
</dbReference>
<dbReference type="Pfam" id="PF00561">
    <property type="entry name" value="Abhydrolase_1"/>
    <property type="match status" value="1"/>
</dbReference>
<name>A0AA87DTL9_9BACL</name>
<gene>
    <name evidence="2" type="ORF">HMPREF0428_00850</name>
</gene>
<dbReference type="InterPro" id="IPR000073">
    <property type="entry name" value="AB_hydrolase_1"/>
</dbReference>